<evidence type="ECO:0000313" key="10">
    <source>
        <dbReference type="EMBL" id="RKX71568.1"/>
    </source>
</evidence>
<dbReference type="SFLD" id="SFLDG01058">
    <property type="entry name" value="lipoyl_synthase_like"/>
    <property type="match status" value="1"/>
</dbReference>
<protein>
    <recommendedName>
        <fullName evidence="8">Lipoyl synthase</fullName>
        <ecNumber evidence="8">2.8.1.8</ecNumber>
    </recommendedName>
    <alternativeName>
        <fullName evidence="8">Lip-syn</fullName>
        <shortName evidence="8">LS</shortName>
    </alternativeName>
    <alternativeName>
        <fullName evidence="8">Lipoate synthase</fullName>
    </alternativeName>
    <alternativeName>
        <fullName evidence="8">Lipoic acid synthase</fullName>
    </alternativeName>
    <alternativeName>
        <fullName evidence="8">Sulfur insertion protein LipA</fullName>
    </alternativeName>
</protein>
<dbReference type="UniPathway" id="UPA00538">
    <property type="reaction ID" value="UER00593"/>
</dbReference>
<evidence type="ECO:0000256" key="1">
    <source>
        <dbReference type="ARBA" id="ARBA00022485"/>
    </source>
</evidence>
<dbReference type="AlphaFoldDB" id="A0A660SL85"/>
<feature type="binding site" evidence="8">
    <location>
        <position position="275"/>
    </location>
    <ligand>
        <name>[4Fe-4S] cluster</name>
        <dbReference type="ChEBI" id="CHEBI:49883"/>
        <label>1</label>
    </ligand>
</feature>
<dbReference type="PANTHER" id="PTHR10949:SF0">
    <property type="entry name" value="LIPOYL SYNTHASE, MITOCHONDRIAL"/>
    <property type="match status" value="1"/>
</dbReference>
<comment type="similarity">
    <text evidence="8">Belongs to the radical SAM superfamily. Lipoyl synthase family.</text>
</comment>
<dbReference type="InterPro" id="IPR058240">
    <property type="entry name" value="rSAM_sf"/>
</dbReference>
<comment type="subcellular location">
    <subcellularLocation>
        <location evidence="8">Cytoplasm</location>
    </subcellularLocation>
</comment>
<dbReference type="GO" id="GO:0046872">
    <property type="term" value="F:metal ion binding"/>
    <property type="evidence" value="ECO:0007669"/>
    <property type="project" value="UniProtKB-KW"/>
</dbReference>
<dbReference type="GO" id="GO:0051539">
    <property type="term" value="F:4 iron, 4 sulfur cluster binding"/>
    <property type="evidence" value="ECO:0007669"/>
    <property type="project" value="UniProtKB-UniRule"/>
</dbReference>
<dbReference type="Gene3D" id="3.20.20.70">
    <property type="entry name" value="Aldolase class I"/>
    <property type="match status" value="1"/>
</dbReference>
<dbReference type="GO" id="GO:0009249">
    <property type="term" value="P:protein lipoylation"/>
    <property type="evidence" value="ECO:0007669"/>
    <property type="project" value="UniProtKB-UniRule"/>
</dbReference>
<feature type="binding site" evidence="8">
    <location>
        <position position="43"/>
    </location>
    <ligand>
        <name>[4Fe-4S] cluster</name>
        <dbReference type="ChEBI" id="CHEBI:49883"/>
        <label>1</label>
    </ligand>
</feature>
<feature type="binding site" evidence="8">
    <location>
        <position position="68"/>
    </location>
    <ligand>
        <name>[4Fe-4S] cluster</name>
        <dbReference type="ChEBI" id="CHEBI:49883"/>
        <label>2</label>
        <note>4Fe-4S-S-AdoMet</note>
    </ligand>
</feature>
<keyword evidence="1 8" id="KW-0004">4Fe-4S</keyword>
<dbReference type="InterPro" id="IPR031691">
    <property type="entry name" value="LIAS_N"/>
</dbReference>
<keyword evidence="6 8" id="KW-0411">Iron-sulfur</keyword>
<dbReference type="EMBL" id="QNBE01000006">
    <property type="protein sequence ID" value="RKX71568.1"/>
    <property type="molecule type" value="Genomic_DNA"/>
</dbReference>
<keyword evidence="8" id="KW-0963">Cytoplasm</keyword>
<keyword evidence="2 8" id="KW-0808">Transferase</keyword>
<dbReference type="NCBIfam" id="NF009544">
    <property type="entry name" value="PRK12928.1"/>
    <property type="match status" value="1"/>
</dbReference>
<dbReference type="SFLD" id="SFLDF00271">
    <property type="entry name" value="lipoyl_synthase"/>
    <property type="match status" value="1"/>
</dbReference>
<proteinExistence type="inferred from homology"/>
<comment type="pathway">
    <text evidence="8">Protein modification; protein lipoylation via endogenous pathway; protein N(6)-(lipoyl)lysine from octanoyl-[acyl-carrier-protein]: step 2/2.</text>
</comment>
<dbReference type="SMART" id="SM00729">
    <property type="entry name" value="Elp3"/>
    <property type="match status" value="1"/>
</dbReference>
<dbReference type="EC" id="2.8.1.8" evidence="8"/>
<comment type="cofactor">
    <cofactor evidence="8">
        <name>[4Fe-4S] cluster</name>
        <dbReference type="ChEBI" id="CHEBI:49883"/>
    </cofactor>
    <text evidence="8">Binds 2 [4Fe-4S] clusters per subunit. One cluster is coordinated with 3 cysteines and an exchangeable S-adenosyl-L-methionine.</text>
</comment>
<evidence type="ECO:0000256" key="8">
    <source>
        <dbReference type="HAMAP-Rule" id="MF_00206"/>
    </source>
</evidence>
<keyword evidence="5 8" id="KW-0408">Iron</keyword>
<feature type="domain" description="Radical SAM core" evidence="9">
    <location>
        <begin position="50"/>
        <end position="265"/>
    </location>
</feature>
<keyword evidence="3 8" id="KW-0949">S-adenosyl-L-methionine</keyword>
<dbReference type="InterPro" id="IPR007197">
    <property type="entry name" value="rSAM"/>
</dbReference>
<evidence type="ECO:0000256" key="7">
    <source>
        <dbReference type="ARBA" id="ARBA00047326"/>
    </source>
</evidence>
<comment type="caution">
    <text evidence="10">The sequence shown here is derived from an EMBL/GenBank/DDBJ whole genome shotgun (WGS) entry which is preliminary data.</text>
</comment>
<dbReference type="NCBIfam" id="NF004019">
    <property type="entry name" value="PRK05481.1"/>
    <property type="match status" value="1"/>
</dbReference>
<gene>
    <name evidence="8 10" type="primary">lipA</name>
    <name evidence="10" type="ORF">DRP53_01170</name>
</gene>
<accession>A0A660SL85</accession>
<organism evidence="10 11">
    <name type="scientific">candidate division WOR-3 bacterium</name>
    <dbReference type="NCBI Taxonomy" id="2052148"/>
    <lineage>
        <taxon>Bacteria</taxon>
        <taxon>Bacteria division WOR-3</taxon>
    </lineage>
</organism>
<dbReference type="Pfam" id="PF16881">
    <property type="entry name" value="LIAS_N"/>
    <property type="match status" value="1"/>
</dbReference>
<dbReference type="InterPro" id="IPR003698">
    <property type="entry name" value="Lipoyl_synth"/>
</dbReference>
<evidence type="ECO:0000256" key="2">
    <source>
        <dbReference type="ARBA" id="ARBA00022679"/>
    </source>
</evidence>
<dbReference type="PIRSF" id="PIRSF005963">
    <property type="entry name" value="Lipoyl_synth"/>
    <property type="match status" value="1"/>
</dbReference>
<feature type="binding site" evidence="8">
    <location>
        <position position="71"/>
    </location>
    <ligand>
        <name>[4Fe-4S] cluster</name>
        <dbReference type="ChEBI" id="CHEBI:49883"/>
        <label>2</label>
        <note>4Fe-4S-S-AdoMet</note>
    </ligand>
</feature>
<reference evidence="10 11" key="1">
    <citation type="submission" date="2018-06" db="EMBL/GenBank/DDBJ databases">
        <title>Extensive metabolic versatility and redundancy in microbially diverse, dynamic hydrothermal sediments.</title>
        <authorList>
            <person name="Dombrowski N."/>
            <person name="Teske A."/>
            <person name="Baker B.J."/>
        </authorList>
    </citation>
    <scope>NUCLEOTIDE SEQUENCE [LARGE SCALE GENOMIC DNA]</scope>
    <source>
        <strain evidence="10">B36_G15</strain>
    </source>
</reference>
<dbReference type="NCBIfam" id="TIGR00510">
    <property type="entry name" value="lipA"/>
    <property type="match status" value="1"/>
</dbReference>
<dbReference type="CDD" id="cd01335">
    <property type="entry name" value="Radical_SAM"/>
    <property type="match status" value="1"/>
</dbReference>
<dbReference type="SUPFAM" id="SSF102114">
    <property type="entry name" value="Radical SAM enzymes"/>
    <property type="match status" value="1"/>
</dbReference>
<feature type="binding site" evidence="8">
    <location>
        <position position="49"/>
    </location>
    <ligand>
        <name>[4Fe-4S] cluster</name>
        <dbReference type="ChEBI" id="CHEBI:49883"/>
        <label>1</label>
    </ligand>
</feature>
<dbReference type="InterPro" id="IPR013785">
    <property type="entry name" value="Aldolase_TIM"/>
</dbReference>
<dbReference type="SFLD" id="SFLDS00029">
    <property type="entry name" value="Radical_SAM"/>
    <property type="match status" value="1"/>
</dbReference>
<evidence type="ECO:0000256" key="5">
    <source>
        <dbReference type="ARBA" id="ARBA00023004"/>
    </source>
</evidence>
<evidence type="ECO:0000256" key="6">
    <source>
        <dbReference type="ARBA" id="ARBA00023014"/>
    </source>
</evidence>
<sequence>MGLSATSKPSWLKTILPGRGEFRKVKGLLRRYRLNTVCEAARCPNLGRCWAKGTATVMILGSICTRSCRFCAVKTGRPEPVDPEEPERIATAASKLGLSYLVITSVDRDDLADLGASQFARVVELVRKQGVEVEVLVPDFDAKEELIKRVVDEGPQVFAHNLETVARLTPEVRDPRHSYDRSLEVLRIARRLKPGLITKTGLMVGLGEDEEEVIRAMRDARSAGVDIFTIGQYLQPTRNHLPVQAYIPPHTFSRYQRIGTELGLKVVSGPLVRSSYKAAEIYHQLRRDYGSGSV</sequence>
<dbReference type="PROSITE" id="PS51918">
    <property type="entry name" value="RADICAL_SAM"/>
    <property type="match status" value="1"/>
</dbReference>
<evidence type="ECO:0000259" key="9">
    <source>
        <dbReference type="PROSITE" id="PS51918"/>
    </source>
</evidence>
<comment type="function">
    <text evidence="8">Catalyzes the radical-mediated insertion of two sulfur atoms into the C-6 and C-8 positions of the octanoyl moiety bound to the lipoyl domains of lipoate-dependent enzymes, thereby converting the octanoylated domains into lipoylated derivatives.</text>
</comment>
<evidence type="ECO:0000256" key="4">
    <source>
        <dbReference type="ARBA" id="ARBA00022723"/>
    </source>
</evidence>
<comment type="catalytic activity">
    <reaction evidence="7 8">
        <text>[[Fe-S] cluster scaffold protein carrying a second [4Fe-4S](2+) cluster] + N(6)-octanoyl-L-lysyl-[protein] + 2 oxidized [2Fe-2S]-[ferredoxin] + 2 S-adenosyl-L-methionine + 4 H(+) = [[Fe-S] cluster scaffold protein] + N(6)-[(R)-dihydrolipoyl]-L-lysyl-[protein] + 4 Fe(3+) + 2 hydrogen sulfide + 2 5'-deoxyadenosine + 2 L-methionine + 2 reduced [2Fe-2S]-[ferredoxin]</text>
        <dbReference type="Rhea" id="RHEA:16585"/>
        <dbReference type="Rhea" id="RHEA-COMP:9928"/>
        <dbReference type="Rhea" id="RHEA-COMP:10000"/>
        <dbReference type="Rhea" id="RHEA-COMP:10001"/>
        <dbReference type="Rhea" id="RHEA-COMP:10475"/>
        <dbReference type="Rhea" id="RHEA-COMP:14568"/>
        <dbReference type="Rhea" id="RHEA-COMP:14569"/>
        <dbReference type="ChEBI" id="CHEBI:15378"/>
        <dbReference type="ChEBI" id="CHEBI:17319"/>
        <dbReference type="ChEBI" id="CHEBI:29034"/>
        <dbReference type="ChEBI" id="CHEBI:29919"/>
        <dbReference type="ChEBI" id="CHEBI:33722"/>
        <dbReference type="ChEBI" id="CHEBI:33737"/>
        <dbReference type="ChEBI" id="CHEBI:33738"/>
        <dbReference type="ChEBI" id="CHEBI:57844"/>
        <dbReference type="ChEBI" id="CHEBI:59789"/>
        <dbReference type="ChEBI" id="CHEBI:78809"/>
        <dbReference type="ChEBI" id="CHEBI:83100"/>
        <dbReference type="EC" id="2.8.1.8"/>
    </reaction>
</comment>
<dbReference type="Proteomes" id="UP000268469">
    <property type="component" value="Unassembled WGS sequence"/>
</dbReference>
<keyword evidence="4 8" id="KW-0479">Metal-binding</keyword>
<feature type="binding site" evidence="8">
    <location>
        <position position="38"/>
    </location>
    <ligand>
        <name>[4Fe-4S] cluster</name>
        <dbReference type="ChEBI" id="CHEBI:49883"/>
        <label>1</label>
    </ligand>
</feature>
<dbReference type="GO" id="GO:0016992">
    <property type="term" value="F:lipoate synthase activity"/>
    <property type="evidence" value="ECO:0007669"/>
    <property type="project" value="UniProtKB-UniRule"/>
</dbReference>
<dbReference type="Pfam" id="PF04055">
    <property type="entry name" value="Radical_SAM"/>
    <property type="match status" value="1"/>
</dbReference>
<feature type="binding site" evidence="8">
    <location>
        <position position="64"/>
    </location>
    <ligand>
        <name>[4Fe-4S] cluster</name>
        <dbReference type="ChEBI" id="CHEBI:49883"/>
        <label>2</label>
        <note>4Fe-4S-S-AdoMet</note>
    </ligand>
</feature>
<dbReference type="InterPro" id="IPR006638">
    <property type="entry name" value="Elp3/MiaA/NifB-like_rSAM"/>
</dbReference>
<dbReference type="PANTHER" id="PTHR10949">
    <property type="entry name" value="LIPOYL SYNTHASE"/>
    <property type="match status" value="1"/>
</dbReference>
<name>A0A660SL85_UNCW3</name>
<evidence type="ECO:0000313" key="11">
    <source>
        <dbReference type="Proteomes" id="UP000268469"/>
    </source>
</evidence>
<evidence type="ECO:0000256" key="3">
    <source>
        <dbReference type="ARBA" id="ARBA00022691"/>
    </source>
</evidence>
<dbReference type="GO" id="GO:0005737">
    <property type="term" value="C:cytoplasm"/>
    <property type="evidence" value="ECO:0007669"/>
    <property type="project" value="UniProtKB-SubCell"/>
</dbReference>
<dbReference type="HAMAP" id="MF_00206">
    <property type="entry name" value="Lipoyl_synth"/>
    <property type="match status" value="1"/>
</dbReference>